<sequence>MSVLNLGVQGAPGVITHFWAQETESHSLIRQLYRLASNHSQEDIVHHVWNAILRVYFPSIATAPNGQRWTVLLEPYRGPLHNLPIHRPDILVVRLQHRQVTSGINVVGRDFIWVECKPPSHDRPSGWKNVLVEAVGRLQDAHPTRVVPVIVAVGRRMMFFSWDPISTNNAVQLSIRSGHPHTLVWPLDRRLRPWTGPWVNQATGRIDLSRALEIDCLTTEIVNGQTVLTRRADLAQIELILVTIRNMTLQGTNSAYWSC</sequence>
<dbReference type="OrthoDB" id="5240244at2759"/>
<dbReference type="STRING" id="1658172.A0A1B7NTD9"/>
<dbReference type="Proteomes" id="UP000091918">
    <property type="component" value="Unassembled WGS sequence"/>
</dbReference>
<evidence type="ECO:0000313" key="2">
    <source>
        <dbReference type="Proteomes" id="UP000091918"/>
    </source>
</evidence>
<keyword evidence="2" id="KW-1185">Reference proteome</keyword>
<accession>A0A1B7NTD9</accession>
<proteinExistence type="predicted"/>
<comment type="caution">
    <text evidence="1">The sequence shown here is derived from an EMBL/GenBank/DDBJ whole genome shotgun (WGS) entry which is preliminary data.</text>
</comment>
<name>A0A1B7NTD9_9EURO</name>
<dbReference type="AlphaFoldDB" id="A0A1B7NTD9"/>
<protein>
    <recommendedName>
        <fullName evidence="3">Fungal-type protein kinase domain-containing protein</fullName>
    </recommendedName>
</protein>
<evidence type="ECO:0000313" key="1">
    <source>
        <dbReference type="EMBL" id="OAX80045.1"/>
    </source>
</evidence>
<reference evidence="1 2" key="1">
    <citation type="submission" date="2015-07" db="EMBL/GenBank/DDBJ databases">
        <title>Emmonsia species relationships and genome sequence.</title>
        <authorList>
            <person name="Cuomo C.A."/>
            <person name="Schwartz I.S."/>
            <person name="Kenyon C."/>
            <person name="de Hoog G.S."/>
            <person name="Govender N.P."/>
            <person name="Botha A."/>
            <person name="Moreno L."/>
            <person name="de Vries M."/>
            <person name="Munoz J.F."/>
            <person name="Stielow J.B."/>
        </authorList>
    </citation>
    <scope>NUCLEOTIDE SEQUENCE [LARGE SCALE GENOMIC DNA]</scope>
    <source>
        <strain evidence="1 2">CBS 136260</strain>
    </source>
</reference>
<dbReference type="EMBL" id="LGUA01000812">
    <property type="protein sequence ID" value="OAX80045.1"/>
    <property type="molecule type" value="Genomic_DNA"/>
</dbReference>
<organism evidence="1 2">
    <name type="scientific">Emergomyces africanus</name>
    <dbReference type="NCBI Taxonomy" id="1955775"/>
    <lineage>
        <taxon>Eukaryota</taxon>
        <taxon>Fungi</taxon>
        <taxon>Dikarya</taxon>
        <taxon>Ascomycota</taxon>
        <taxon>Pezizomycotina</taxon>
        <taxon>Eurotiomycetes</taxon>
        <taxon>Eurotiomycetidae</taxon>
        <taxon>Onygenales</taxon>
        <taxon>Ajellomycetaceae</taxon>
        <taxon>Emergomyces</taxon>
    </lineage>
</organism>
<evidence type="ECO:0008006" key="3">
    <source>
        <dbReference type="Google" id="ProtNLM"/>
    </source>
</evidence>
<gene>
    <name evidence="1" type="ORF">ACJ72_05626</name>
</gene>